<feature type="domain" description="VWFA" evidence="6">
    <location>
        <begin position="91"/>
        <end position="285"/>
    </location>
</feature>
<gene>
    <name evidence="7" type="ORF">ACFFRI_22180</name>
</gene>
<dbReference type="InterPro" id="IPR002035">
    <property type="entry name" value="VWF_A"/>
</dbReference>
<sequence length="325" mass="34319">MIPLLALASPGWLWLLAPVAVLVVLYLLAQRRRTTYAVRFATLPMLERLVPKRPAWRRHVPAALLLLAFVVMAFAAARPQVDQQVPRERATVIVTVDVSLSMQATDVDPDRLTAARAAAKRFIEGLPDGFNVGVVEFAGSAAVLSEPSTDHDKAISALDRLELAEGTAIGDGVLTSLAQIKALGTQTTNEDGSEAEPVPAQIVLLSDGTNTVGSSIEQAESAATEAGVPVSTIAYGTPSGTVEVDGQTVPVPVDQPSLDALAEATGGQGYSAETGEQLDEVYDDIQSSIGYRTEPRDVTPWVVAGALLLGLLAAGFSLRWFSRLP</sequence>
<name>A0ABV5KG94_9ACTN</name>
<dbReference type="PANTHER" id="PTHR22550:SF5">
    <property type="entry name" value="LEUCINE ZIPPER PROTEIN 4"/>
    <property type="match status" value="1"/>
</dbReference>
<dbReference type="Gene3D" id="3.40.50.410">
    <property type="entry name" value="von Willebrand factor, type A domain"/>
    <property type="match status" value="1"/>
</dbReference>
<dbReference type="SUPFAM" id="SSF53300">
    <property type="entry name" value="vWA-like"/>
    <property type="match status" value="1"/>
</dbReference>
<keyword evidence="8" id="KW-1185">Reference proteome</keyword>
<organism evidence="7 8">
    <name type="scientific">Nocardioides plantarum</name>
    <dbReference type="NCBI Taxonomy" id="29299"/>
    <lineage>
        <taxon>Bacteria</taxon>
        <taxon>Bacillati</taxon>
        <taxon>Actinomycetota</taxon>
        <taxon>Actinomycetes</taxon>
        <taxon>Propionibacteriales</taxon>
        <taxon>Nocardioidaceae</taxon>
        <taxon>Nocardioides</taxon>
    </lineage>
</organism>
<evidence type="ECO:0000256" key="2">
    <source>
        <dbReference type="ARBA" id="ARBA00022692"/>
    </source>
</evidence>
<dbReference type="InterPro" id="IPR050768">
    <property type="entry name" value="UPF0353/GerABKA_families"/>
</dbReference>
<keyword evidence="1" id="KW-1003">Cell membrane</keyword>
<comment type="caution">
    <text evidence="7">The sequence shown here is derived from an EMBL/GenBank/DDBJ whole genome shotgun (WGS) entry which is preliminary data.</text>
</comment>
<accession>A0ABV5KG94</accession>
<proteinExistence type="predicted"/>
<evidence type="ECO:0000256" key="3">
    <source>
        <dbReference type="ARBA" id="ARBA00022989"/>
    </source>
</evidence>
<keyword evidence="4 5" id="KW-0472">Membrane</keyword>
<feature type="transmembrane region" description="Helical" evidence="5">
    <location>
        <begin position="60"/>
        <end position="77"/>
    </location>
</feature>
<dbReference type="RefSeq" id="WP_211350846.1">
    <property type="nucleotide sequence ID" value="NZ_JBHMDG010000047.1"/>
</dbReference>
<dbReference type="SMART" id="SM00327">
    <property type="entry name" value="VWA"/>
    <property type="match status" value="1"/>
</dbReference>
<evidence type="ECO:0000313" key="8">
    <source>
        <dbReference type="Proteomes" id="UP001589750"/>
    </source>
</evidence>
<keyword evidence="2 5" id="KW-0812">Transmembrane</keyword>
<evidence type="ECO:0000259" key="6">
    <source>
        <dbReference type="PROSITE" id="PS50234"/>
    </source>
</evidence>
<dbReference type="EMBL" id="JBHMDG010000047">
    <property type="protein sequence ID" value="MFB9315769.1"/>
    <property type="molecule type" value="Genomic_DNA"/>
</dbReference>
<evidence type="ECO:0000256" key="4">
    <source>
        <dbReference type="ARBA" id="ARBA00023136"/>
    </source>
</evidence>
<dbReference type="InterPro" id="IPR024163">
    <property type="entry name" value="Aerotolerance_reg_N"/>
</dbReference>
<evidence type="ECO:0000256" key="1">
    <source>
        <dbReference type="ARBA" id="ARBA00022475"/>
    </source>
</evidence>
<dbReference type="Pfam" id="PF07584">
    <property type="entry name" value="BatA"/>
    <property type="match status" value="1"/>
</dbReference>
<reference evidence="7 8" key="1">
    <citation type="submission" date="2024-09" db="EMBL/GenBank/DDBJ databases">
        <authorList>
            <person name="Sun Q."/>
            <person name="Mori K."/>
        </authorList>
    </citation>
    <scope>NUCLEOTIDE SEQUENCE [LARGE SCALE GENOMIC DNA]</scope>
    <source>
        <strain evidence="7 8">JCM 9626</strain>
    </source>
</reference>
<evidence type="ECO:0000256" key="5">
    <source>
        <dbReference type="SAM" id="Phobius"/>
    </source>
</evidence>
<evidence type="ECO:0000313" key="7">
    <source>
        <dbReference type="EMBL" id="MFB9315769.1"/>
    </source>
</evidence>
<feature type="transmembrane region" description="Helical" evidence="5">
    <location>
        <begin position="301"/>
        <end position="321"/>
    </location>
</feature>
<dbReference type="Proteomes" id="UP001589750">
    <property type="component" value="Unassembled WGS sequence"/>
</dbReference>
<keyword evidence="3 5" id="KW-1133">Transmembrane helix</keyword>
<protein>
    <submittedName>
        <fullName evidence="7">VWA domain-containing protein</fullName>
    </submittedName>
</protein>
<feature type="transmembrane region" description="Helical" evidence="5">
    <location>
        <begin position="12"/>
        <end position="29"/>
    </location>
</feature>
<dbReference type="PANTHER" id="PTHR22550">
    <property type="entry name" value="SPORE GERMINATION PROTEIN"/>
    <property type="match status" value="1"/>
</dbReference>
<dbReference type="PROSITE" id="PS50234">
    <property type="entry name" value="VWFA"/>
    <property type="match status" value="1"/>
</dbReference>
<dbReference type="InterPro" id="IPR036465">
    <property type="entry name" value="vWFA_dom_sf"/>
</dbReference>
<dbReference type="Pfam" id="PF13519">
    <property type="entry name" value="VWA_2"/>
    <property type="match status" value="1"/>
</dbReference>